<dbReference type="HOGENOM" id="CLU_022459_1_0_1"/>
<dbReference type="InterPro" id="IPR043502">
    <property type="entry name" value="DNA/RNA_pol_sf"/>
</dbReference>
<dbReference type="CDD" id="cd00303">
    <property type="entry name" value="retropepsin_like"/>
    <property type="match status" value="1"/>
</dbReference>
<dbReference type="EMBL" id="CM001880">
    <property type="protein sequence ID" value="EOY00163.1"/>
    <property type="molecule type" value="Genomic_DNA"/>
</dbReference>
<reference evidence="2 3" key="1">
    <citation type="journal article" date="2013" name="Genome Biol.">
        <title>The genome sequence of the most widely cultivated cacao type and its use to identify candidate genes regulating pod color.</title>
        <authorList>
            <person name="Motamayor J.C."/>
            <person name="Mockaitis K."/>
            <person name="Schmutz J."/>
            <person name="Haiminen N."/>
            <person name="Iii D.L."/>
            <person name="Cornejo O."/>
            <person name="Findley S.D."/>
            <person name="Zheng P."/>
            <person name="Utro F."/>
            <person name="Royaert S."/>
            <person name="Saski C."/>
            <person name="Jenkins J."/>
            <person name="Podicheti R."/>
            <person name="Zhao M."/>
            <person name="Scheffler B.E."/>
            <person name="Stack J.C."/>
            <person name="Feltus F.A."/>
            <person name="Mustiga G.M."/>
            <person name="Amores F."/>
            <person name="Phillips W."/>
            <person name="Marelli J.P."/>
            <person name="May G.D."/>
            <person name="Shapiro H."/>
            <person name="Ma J."/>
            <person name="Bustamante C.D."/>
            <person name="Schnell R.J."/>
            <person name="Main D."/>
            <person name="Gilbert D."/>
            <person name="Parida L."/>
            <person name="Kuhn D.N."/>
        </authorList>
    </citation>
    <scope>NUCLEOTIDE SEQUENCE [LARGE SCALE GENOMIC DNA]</scope>
    <source>
        <strain evidence="3">cv. Matina 1-6</strain>
    </source>
</reference>
<dbReference type="PANTHER" id="PTHR15503:SF45">
    <property type="entry name" value="RNA-DIRECTED DNA POLYMERASE HOMOLOG"/>
    <property type="match status" value="1"/>
</dbReference>
<protein>
    <recommendedName>
        <fullName evidence="1">Retrotransposon gag domain-containing protein</fullName>
    </recommendedName>
</protein>
<dbReference type="Pfam" id="PF03732">
    <property type="entry name" value="Retrotrans_gag"/>
    <property type="match status" value="1"/>
</dbReference>
<dbReference type="Gene3D" id="2.40.70.10">
    <property type="entry name" value="Acid Proteases"/>
    <property type="match status" value="1"/>
</dbReference>
<dbReference type="Gramene" id="EOY00163">
    <property type="protein sequence ID" value="EOY00163"/>
    <property type="gene ID" value="TCM_009825"/>
</dbReference>
<proteinExistence type="predicted"/>
<dbReference type="SUPFAM" id="SSF56672">
    <property type="entry name" value="DNA/RNA polymerases"/>
    <property type="match status" value="1"/>
</dbReference>
<keyword evidence="3" id="KW-1185">Reference proteome</keyword>
<feature type="domain" description="Retrotransposon gag" evidence="1">
    <location>
        <begin position="52"/>
        <end position="149"/>
    </location>
</feature>
<dbReference type="InterPro" id="IPR021109">
    <property type="entry name" value="Peptidase_aspartic_dom_sf"/>
</dbReference>
<dbReference type="PANTHER" id="PTHR15503">
    <property type="entry name" value="LDOC1 RELATED"/>
    <property type="match status" value="1"/>
</dbReference>
<dbReference type="Gene3D" id="3.10.10.10">
    <property type="entry name" value="HIV Type 1 Reverse Transcriptase, subunit A, domain 1"/>
    <property type="match status" value="1"/>
</dbReference>
<dbReference type="OMA" id="DIFVVEW"/>
<dbReference type="InterPro" id="IPR005162">
    <property type="entry name" value="Retrotrans_gag_dom"/>
</dbReference>
<evidence type="ECO:0000313" key="3">
    <source>
        <dbReference type="Proteomes" id="UP000026915"/>
    </source>
</evidence>
<gene>
    <name evidence="2" type="ORF">TCM_009825</name>
</gene>
<evidence type="ECO:0000259" key="1">
    <source>
        <dbReference type="Pfam" id="PF03732"/>
    </source>
</evidence>
<accession>A0A061E6E5</accession>
<dbReference type="AlphaFoldDB" id="A0A061E6E5"/>
<sequence length="535" mass="60292">MPLKTRAASRWMGEQDALNELTNRPRASTFRGRDKMEKICKALGCSSVRSVKLVAFQLEDVVQEWYSSLCRSRPTDAALLTWSEFSTTFLDRFLPLSVRNAKAKEFEALTQMSSMAVSKYDINFMQLARYAPYLVSTEEIKIQRFVDGLVEPLFMAVASRDFNTYSAVVDCAQRIEMKTSESKVVRDKAKMAKTKVLDQGRKTLVGEVSKILDKAIKLSTLVILVGDDIVDDACVLQKFLMGVVNPNILEGIVRWLINHKILLVVPPSQLRLLLQLLPHQSFASRGQARVFALTPQEAQTSNAVVSGTFFVCNMNARVLFDLGATHSFISPFFASRLDKDHVKREQQLVVFTPLKDIFVVEWEYESCVVRVKNKVTSVNLVVLDTLDLDVILGMDWLSPCHTSVDCYHKLVRFDFPSEPSFNIQGDKSNAPTNLILVMATRRLLRQGCSSYLAMVRDTQAKVGDMGQVSMVNELMDVFPEELPGLPPKREILFCIDLILDTRPISIPPYKMAPAELKDQLEDLLDKGFIRSSVSP</sequence>
<dbReference type="eggNOG" id="KOG0017">
    <property type="taxonomic scope" value="Eukaryota"/>
</dbReference>
<dbReference type="SUPFAM" id="SSF50630">
    <property type="entry name" value="Acid proteases"/>
    <property type="match status" value="1"/>
</dbReference>
<name>A0A061E6E5_THECC</name>
<dbReference type="Proteomes" id="UP000026915">
    <property type="component" value="Chromosome 2"/>
</dbReference>
<evidence type="ECO:0000313" key="2">
    <source>
        <dbReference type="EMBL" id="EOY00163.1"/>
    </source>
</evidence>
<dbReference type="InParanoid" id="A0A061E6E5"/>
<dbReference type="Pfam" id="PF08284">
    <property type="entry name" value="RVP_2"/>
    <property type="match status" value="1"/>
</dbReference>
<dbReference type="STRING" id="3641.A0A061E6E5"/>
<organism evidence="2 3">
    <name type="scientific">Theobroma cacao</name>
    <name type="common">Cacao</name>
    <name type="synonym">Cocoa</name>
    <dbReference type="NCBI Taxonomy" id="3641"/>
    <lineage>
        <taxon>Eukaryota</taxon>
        <taxon>Viridiplantae</taxon>
        <taxon>Streptophyta</taxon>
        <taxon>Embryophyta</taxon>
        <taxon>Tracheophyta</taxon>
        <taxon>Spermatophyta</taxon>
        <taxon>Magnoliopsida</taxon>
        <taxon>eudicotyledons</taxon>
        <taxon>Gunneridae</taxon>
        <taxon>Pentapetalae</taxon>
        <taxon>rosids</taxon>
        <taxon>malvids</taxon>
        <taxon>Malvales</taxon>
        <taxon>Malvaceae</taxon>
        <taxon>Byttnerioideae</taxon>
        <taxon>Theobroma</taxon>
    </lineage>
</organism>
<dbReference type="InterPro" id="IPR032567">
    <property type="entry name" value="RTL1-rel"/>
</dbReference>